<keyword evidence="2" id="KW-0479">Metal-binding</keyword>
<gene>
    <name evidence="6" type="ORF">KK488_03185</name>
</gene>
<dbReference type="AlphaFoldDB" id="A0A9X1D9P2"/>
<dbReference type="Proteomes" id="UP001138757">
    <property type="component" value="Unassembled WGS sequence"/>
</dbReference>
<sequence>MNALAASTAQGGCRCGQVRLRVSGAPLFTAACHCRGCQRMSASAFSLSSCYMSDQVEILSGEPAIGGLHGPTRHYFCPHCFSWMFTRPEGMDEIVNLRTTMLDEPPQDKPFLETYTSTALSWVKTGATHSFETFPPVEHYRQLIVEFARTWPTN</sequence>
<dbReference type="SUPFAM" id="SSF51316">
    <property type="entry name" value="Mss4-like"/>
    <property type="match status" value="1"/>
</dbReference>
<reference evidence="6" key="1">
    <citation type="submission" date="2021-05" db="EMBL/GenBank/DDBJ databases">
        <title>Genome of Sphingobium sp. strain.</title>
        <authorList>
            <person name="Fan R."/>
        </authorList>
    </citation>
    <scope>NUCLEOTIDE SEQUENCE</scope>
    <source>
        <strain evidence="6">H33</strain>
    </source>
</reference>
<dbReference type="PROSITE" id="PS51891">
    <property type="entry name" value="CENP_V_GFA"/>
    <property type="match status" value="1"/>
</dbReference>
<evidence type="ECO:0000313" key="6">
    <source>
        <dbReference type="EMBL" id="MBT2185942.1"/>
    </source>
</evidence>
<dbReference type="GO" id="GO:0046872">
    <property type="term" value="F:metal ion binding"/>
    <property type="evidence" value="ECO:0007669"/>
    <property type="project" value="UniProtKB-KW"/>
</dbReference>
<dbReference type="Gene3D" id="3.90.1590.10">
    <property type="entry name" value="glutathione-dependent formaldehyde- activating enzyme (gfa)"/>
    <property type="match status" value="1"/>
</dbReference>
<accession>A0A9X1D9P2</accession>
<evidence type="ECO:0000313" key="7">
    <source>
        <dbReference type="Proteomes" id="UP001138757"/>
    </source>
</evidence>
<dbReference type="InterPro" id="IPR011057">
    <property type="entry name" value="Mss4-like_sf"/>
</dbReference>
<evidence type="ECO:0000259" key="5">
    <source>
        <dbReference type="PROSITE" id="PS51891"/>
    </source>
</evidence>
<proteinExistence type="inferred from homology"/>
<comment type="similarity">
    <text evidence="1">Belongs to the Gfa family.</text>
</comment>
<keyword evidence="7" id="KW-1185">Reference proteome</keyword>
<protein>
    <submittedName>
        <fullName evidence="6">GFA family protein</fullName>
    </submittedName>
</protein>
<dbReference type="PANTHER" id="PTHR33337:SF40">
    <property type="entry name" value="CENP-V_GFA DOMAIN-CONTAINING PROTEIN-RELATED"/>
    <property type="match status" value="1"/>
</dbReference>
<organism evidence="6 7">
    <name type="scientific">Sphingobium nicotianae</name>
    <dbReference type="NCBI Taxonomy" id="2782607"/>
    <lineage>
        <taxon>Bacteria</taxon>
        <taxon>Pseudomonadati</taxon>
        <taxon>Pseudomonadota</taxon>
        <taxon>Alphaproteobacteria</taxon>
        <taxon>Sphingomonadales</taxon>
        <taxon>Sphingomonadaceae</taxon>
        <taxon>Sphingobium</taxon>
    </lineage>
</organism>
<name>A0A9X1D9P2_9SPHN</name>
<keyword evidence="3" id="KW-0862">Zinc</keyword>
<dbReference type="Pfam" id="PF04828">
    <property type="entry name" value="GFA"/>
    <property type="match status" value="1"/>
</dbReference>
<dbReference type="InterPro" id="IPR006913">
    <property type="entry name" value="CENP-V/GFA"/>
</dbReference>
<dbReference type="RefSeq" id="WP_214621696.1">
    <property type="nucleotide sequence ID" value="NZ_JAHGAW010000002.1"/>
</dbReference>
<dbReference type="PANTHER" id="PTHR33337">
    <property type="entry name" value="GFA DOMAIN-CONTAINING PROTEIN"/>
    <property type="match status" value="1"/>
</dbReference>
<evidence type="ECO:0000256" key="1">
    <source>
        <dbReference type="ARBA" id="ARBA00005495"/>
    </source>
</evidence>
<feature type="domain" description="CENP-V/GFA" evidence="5">
    <location>
        <begin position="9"/>
        <end position="116"/>
    </location>
</feature>
<evidence type="ECO:0000256" key="2">
    <source>
        <dbReference type="ARBA" id="ARBA00022723"/>
    </source>
</evidence>
<evidence type="ECO:0000256" key="4">
    <source>
        <dbReference type="ARBA" id="ARBA00023239"/>
    </source>
</evidence>
<comment type="caution">
    <text evidence="6">The sequence shown here is derived from an EMBL/GenBank/DDBJ whole genome shotgun (WGS) entry which is preliminary data.</text>
</comment>
<keyword evidence="4" id="KW-0456">Lyase</keyword>
<evidence type="ECO:0000256" key="3">
    <source>
        <dbReference type="ARBA" id="ARBA00022833"/>
    </source>
</evidence>
<dbReference type="GO" id="GO:0016846">
    <property type="term" value="F:carbon-sulfur lyase activity"/>
    <property type="evidence" value="ECO:0007669"/>
    <property type="project" value="InterPro"/>
</dbReference>
<dbReference type="EMBL" id="JAHGAW010000002">
    <property type="protein sequence ID" value="MBT2185942.1"/>
    <property type="molecule type" value="Genomic_DNA"/>
</dbReference>